<dbReference type="AlphaFoldDB" id="A0A376B8S3"/>
<feature type="domain" description="Complex 1 LYR protein" evidence="2">
    <location>
        <begin position="11"/>
        <end position="59"/>
    </location>
</feature>
<dbReference type="VEuPathDB" id="FungiDB:SCODWIG_02849"/>
<dbReference type="InterPro" id="IPR008011">
    <property type="entry name" value="Complex1_LYR_dom"/>
</dbReference>
<accession>A0A376B8S3</accession>
<keyword evidence="4" id="KW-1185">Reference proteome</keyword>
<evidence type="ECO:0000256" key="1">
    <source>
        <dbReference type="ARBA" id="ARBA00009508"/>
    </source>
</evidence>
<evidence type="ECO:0000259" key="2">
    <source>
        <dbReference type="Pfam" id="PF05347"/>
    </source>
</evidence>
<gene>
    <name evidence="3" type="ORF">SCODWIG_02849</name>
</gene>
<dbReference type="GO" id="GO:0005739">
    <property type="term" value="C:mitochondrion"/>
    <property type="evidence" value="ECO:0007669"/>
    <property type="project" value="TreeGrafter"/>
</dbReference>
<dbReference type="GO" id="GO:0016226">
    <property type="term" value="P:iron-sulfur cluster assembly"/>
    <property type="evidence" value="ECO:0007669"/>
    <property type="project" value="InterPro"/>
</dbReference>
<dbReference type="PANTHER" id="PTHR13166">
    <property type="entry name" value="PROTEIN C6ORF149"/>
    <property type="match status" value="1"/>
</dbReference>
<dbReference type="InterPro" id="IPR051522">
    <property type="entry name" value="ISC_assembly_LYR"/>
</dbReference>
<reference evidence="4" key="1">
    <citation type="submission" date="2018-06" db="EMBL/GenBank/DDBJ databases">
        <authorList>
            <person name="Guldener U."/>
        </authorList>
    </citation>
    <scope>NUCLEOTIDE SEQUENCE [LARGE SCALE GENOMIC DNA]</scope>
    <source>
        <strain evidence="4">UTAD17</strain>
    </source>
</reference>
<protein>
    <submittedName>
        <fullName evidence="3">Related to Protein ISD11</fullName>
    </submittedName>
</protein>
<dbReference type="InterPro" id="IPR045297">
    <property type="entry name" value="Complex1_LYR_LYRM4"/>
</dbReference>
<name>A0A376B8S3_9ASCO</name>
<dbReference type="OrthoDB" id="275715at2759"/>
<dbReference type="GO" id="GO:1990221">
    <property type="term" value="C:L-cysteine desulfurase complex"/>
    <property type="evidence" value="ECO:0007669"/>
    <property type="project" value="TreeGrafter"/>
</dbReference>
<proteinExistence type="inferred from homology"/>
<dbReference type="PANTHER" id="PTHR13166:SF7">
    <property type="entry name" value="LYR MOTIF-CONTAINING PROTEIN 4"/>
    <property type="match status" value="1"/>
</dbReference>
<organism evidence="3 4">
    <name type="scientific">Saccharomycodes ludwigii</name>
    <dbReference type="NCBI Taxonomy" id="36035"/>
    <lineage>
        <taxon>Eukaryota</taxon>
        <taxon>Fungi</taxon>
        <taxon>Dikarya</taxon>
        <taxon>Ascomycota</taxon>
        <taxon>Saccharomycotina</taxon>
        <taxon>Saccharomycetes</taxon>
        <taxon>Saccharomycodales</taxon>
        <taxon>Saccharomycodaceae</taxon>
        <taxon>Saccharomycodes</taxon>
    </lineage>
</organism>
<evidence type="ECO:0000313" key="4">
    <source>
        <dbReference type="Proteomes" id="UP000262825"/>
    </source>
</evidence>
<comment type="similarity">
    <text evidence="1">Belongs to the complex I LYR family.</text>
</comment>
<dbReference type="EMBL" id="UFAJ01000564">
    <property type="protein sequence ID" value="SSD61088.1"/>
    <property type="molecule type" value="Genomic_DNA"/>
</dbReference>
<dbReference type="Proteomes" id="UP000262825">
    <property type="component" value="Unassembled WGS sequence"/>
</dbReference>
<dbReference type="CDD" id="cd20264">
    <property type="entry name" value="Complex1_LYR_LYRM4"/>
    <property type="match status" value="1"/>
</dbReference>
<sequence length="94" mass="11375">MSTIAALTKPQILNLYRQYIRTAKDFTSYNFREYFLRKARRDFRLYKDQIKTEEDALAKFNMIREELAILKRQSIISEMYTFDKLVVEPIKTPK</sequence>
<dbReference type="Pfam" id="PF05347">
    <property type="entry name" value="Complex1_LYR"/>
    <property type="match status" value="1"/>
</dbReference>
<evidence type="ECO:0000313" key="3">
    <source>
        <dbReference type="EMBL" id="SSD61088.1"/>
    </source>
</evidence>